<dbReference type="Proteomes" id="UP000660021">
    <property type="component" value="Unassembled WGS sequence"/>
</dbReference>
<reference evidence="1 2" key="1">
    <citation type="submission" date="2020-08" db="EMBL/GenBank/DDBJ databases">
        <title>Genome public.</title>
        <authorList>
            <person name="Liu C."/>
            <person name="Sun Q."/>
        </authorList>
    </citation>
    <scope>NUCLEOTIDE SEQUENCE [LARGE SCALE GENOMIC DNA]</scope>
    <source>
        <strain evidence="1 2">New-38</strain>
    </source>
</reference>
<dbReference type="CDD" id="cd03412">
    <property type="entry name" value="CbiK_N"/>
    <property type="match status" value="1"/>
</dbReference>
<dbReference type="Pfam" id="PF06180">
    <property type="entry name" value="CbiK"/>
    <property type="match status" value="1"/>
</dbReference>
<evidence type="ECO:0000313" key="2">
    <source>
        <dbReference type="Proteomes" id="UP000660021"/>
    </source>
</evidence>
<comment type="caution">
    <text evidence="1">The sequence shown here is derived from an EMBL/GenBank/DDBJ whole genome shotgun (WGS) entry which is preliminary data.</text>
</comment>
<organism evidence="1 2">
    <name type="scientific">Pseudoflavonifractor hominis</name>
    <dbReference type="NCBI Taxonomy" id="2763059"/>
    <lineage>
        <taxon>Bacteria</taxon>
        <taxon>Bacillati</taxon>
        <taxon>Bacillota</taxon>
        <taxon>Clostridia</taxon>
        <taxon>Eubacteriales</taxon>
        <taxon>Oscillospiraceae</taxon>
        <taxon>Pseudoflavonifractor</taxon>
    </lineage>
</organism>
<protein>
    <submittedName>
        <fullName evidence="1">Sirohydrochlorin cobaltochelatase</fullName>
    </submittedName>
</protein>
<dbReference type="Gene3D" id="3.40.50.1400">
    <property type="match status" value="2"/>
</dbReference>
<name>A0ABR7HP86_9FIRM</name>
<dbReference type="EMBL" id="JACOPR010000001">
    <property type="protein sequence ID" value="MBC5729343.1"/>
    <property type="molecule type" value="Genomic_DNA"/>
</dbReference>
<gene>
    <name evidence="1" type="ORF">H8S34_00645</name>
</gene>
<proteinExistence type="predicted"/>
<sequence length="268" mass="29793">MGKALLMVSFGTSYPETLEKNISRIEAAVAAALPDRTLFRAFTSGMILRKLARRDGVQIDNVDQALERLAREGYEDVLLQPTHILNGEEYDKLCAQAQPWRGRFARFVVGKPLLTTAEDYLAAADAVMESIPAPEADEALVFMGHGSEHFANSAYALLEYALHDRGWDRAFLGTVEGYPTLDQVLRRLRECSGVRRVRLQPFMVVAGDHAANDMAGEEEDSWKSRLEREGYTVECVLRGLGEYPAFRALFAGHALAAQGEEEGDKRPD</sequence>
<evidence type="ECO:0000313" key="1">
    <source>
        <dbReference type="EMBL" id="MBC5729343.1"/>
    </source>
</evidence>
<dbReference type="InterPro" id="IPR010388">
    <property type="entry name" value="Anaerobic_Co-chelatase"/>
</dbReference>
<dbReference type="CDD" id="cd03413">
    <property type="entry name" value="CbiK_C"/>
    <property type="match status" value="1"/>
</dbReference>
<accession>A0ABR7HP86</accession>
<dbReference type="RefSeq" id="WP_101693449.1">
    <property type="nucleotide sequence ID" value="NZ_JACOPR010000001.1"/>
</dbReference>
<dbReference type="PIRSF" id="PIRSF033579">
    <property type="entry name" value="Anaer_Co_chel"/>
    <property type="match status" value="1"/>
</dbReference>
<dbReference type="SUPFAM" id="SSF53800">
    <property type="entry name" value="Chelatase"/>
    <property type="match status" value="1"/>
</dbReference>
<keyword evidence="2" id="KW-1185">Reference proteome</keyword>